<protein>
    <submittedName>
        <fullName evidence="1">Uncharacterized protein</fullName>
    </submittedName>
</protein>
<name>A0ABU1K531_9FLAO</name>
<proteinExistence type="predicted"/>
<dbReference type="Proteomes" id="UP001257659">
    <property type="component" value="Unassembled WGS sequence"/>
</dbReference>
<keyword evidence="2" id="KW-1185">Reference proteome</keyword>
<evidence type="ECO:0000313" key="1">
    <source>
        <dbReference type="EMBL" id="MDR6300117.1"/>
    </source>
</evidence>
<comment type="caution">
    <text evidence="1">The sequence shown here is derived from an EMBL/GenBank/DDBJ whole genome shotgun (WGS) entry which is preliminary data.</text>
</comment>
<accession>A0ABU1K531</accession>
<reference evidence="1 2" key="1">
    <citation type="submission" date="2023-07" db="EMBL/GenBank/DDBJ databases">
        <title>Genomic Encyclopedia of Type Strains, Phase IV (KMG-IV): sequencing the most valuable type-strain genomes for metagenomic binning, comparative biology and taxonomic classification.</title>
        <authorList>
            <person name="Goeker M."/>
        </authorList>
    </citation>
    <scope>NUCLEOTIDE SEQUENCE [LARGE SCALE GENOMIC DNA]</scope>
    <source>
        <strain evidence="1 2">DSM 102814</strain>
    </source>
</reference>
<organism evidence="1 2">
    <name type="scientific">Mesonia maritima</name>
    <dbReference type="NCBI Taxonomy" id="1793873"/>
    <lineage>
        <taxon>Bacteria</taxon>
        <taxon>Pseudomonadati</taxon>
        <taxon>Bacteroidota</taxon>
        <taxon>Flavobacteriia</taxon>
        <taxon>Flavobacteriales</taxon>
        <taxon>Flavobacteriaceae</taxon>
        <taxon>Mesonia</taxon>
    </lineage>
</organism>
<dbReference type="RefSeq" id="WP_309727025.1">
    <property type="nucleotide sequence ID" value="NZ_JAVDQA010000001.1"/>
</dbReference>
<evidence type="ECO:0000313" key="2">
    <source>
        <dbReference type="Proteomes" id="UP001257659"/>
    </source>
</evidence>
<dbReference type="EMBL" id="JAVDQA010000001">
    <property type="protein sequence ID" value="MDR6300117.1"/>
    <property type="molecule type" value="Genomic_DNA"/>
</dbReference>
<gene>
    <name evidence="1" type="ORF">GGR31_000733</name>
</gene>
<sequence length="311" mass="36663">MKNIILYSLLLLSFNIFSQKFVVVDKDTYDFIESVPFTIYKDNKVVYEDVTKNNKATRIPEDLEYDKIEFSKTDYKTHTIETENLNGGVYLTKEHIQLDEVVISSKKSDHIVLGESNRIRNARSVPFISKLNFGIVFHNYQNNDLTINQTIFYVDKVKYKTAYKINFFDVEESLPVDNLQTLQFNKKIYSTDTLYLQPKQKNRIEIKHKDPIVFEEYTTLFVSLELLYYLNEDDQKFTPKNKNKTKLKFQLSNENNFYTRTVDANSGKYSDYLLNSNLMVKYDFANYLFKTPHKSILITPAINLYATEVKL</sequence>